<dbReference type="Gene3D" id="3.10.450.50">
    <property type="match status" value="1"/>
</dbReference>
<protein>
    <submittedName>
        <fullName evidence="2">Nuclear transport factor 2 family protein</fullName>
    </submittedName>
</protein>
<keyword evidence="3" id="KW-1185">Reference proteome</keyword>
<dbReference type="AlphaFoldDB" id="A0A5C8UIX8"/>
<comment type="caution">
    <text evidence="2">The sequence shown here is derived from an EMBL/GenBank/DDBJ whole genome shotgun (WGS) entry which is preliminary data.</text>
</comment>
<proteinExistence type="predicted"/>
<organism evidence="2 3">
    <name type="scientific">Lacisediminihabitans profunda</name>
    <dbReference type="NCBI Taxonomy" id="2594790"/>
    <lineage>
        <taxon>Bacteria</taxon>
        <taxon>Bacillati</taxon>
        <taxon>Actinomycetota</taxon>
        <taxon>Actinomycetes</taxon>
        <taxon>Micrococcales</taxon>
        <taxon>Microbacteriaceae</taxon>
        <taxon>Lacisediminihabitans</taxon>
    </lineage>
</organism>
<name>A0A5C8UIX8_9MICO</name>
<dbReference type="InterPro" id="IPR032710">
    <property type="entry name" value="NTF2-like_dom_sf"/>
</dbReference>
<dbReference type="Proteomes" id="UP000321379">
    <property type="component" value="Unassembled WGS sequence"/>
</dbReference>
<reference evidence="2 3" key="1">
    <citation type="submission" date="2019-08" db="EMBL/GenBank/DDBJ databases">
        <title>Bacterial whole genome sequence for Glaciihabitans sp. CHu50b-6-2.</title>
        <authorList>
            <person name="Jin L."/>
        </authorList>
    </citation>
    <scope>NUCLEOTIDE SEQUENCE [LARGE SCALE GENOMIC DNA]</scope>
    <source>
        <strain evidence="2 3">CHu50b-6-2</strain>
    </source>
</reference>
<feature type="domain" description="SnoaL-like" evidence="1">
    <location>
        <begin position="11"/>
        <end position="112"/>
    </location>
</feature>
<evidence type="ECO:0000313" key="3">
    <source>
        <dbReference type="Proteomes" id="UP000321379"/>
    </source>
</evidence>
<sequence length="142" mass="15140">MDDSSDPESLVTRLAAATNAHDLDALVDCFADDYLNETPAHPSQSFTGAEQVRRNWAQLFAGIPDLRALVLSTAVDGAVAWTEWELSGTRRDGAPQLMRGVIIFTVAEGRATSARFYLEPVELDGPDADAAAARVAAAGPRP</sequence>
<gene>
    <name evidence="2" type="ORF">FVP33_18470</name>
</gene>
<dbReference type="SUPFAM" id="SSF54427">
    <property type="entry name" value="NTF2-like"/>
    <property type="match status" value="1"/>
</dbReference>
<evidence type="ECO:0000313" key="2">
    <source>
        <dbReference type="EMBL" id="TXN28127.1"/>
    </source>
</evidence>
<dbReference type="Pfam" id="PF12680">
    <property type="entry name" value="SnoaL_2"/>
    <property type="match status" value="1"/>
</dbReference>
<evidence type="ECO:0000259" key="1">
    <source>
        <dbReference type="Pfam" id="PF12680"/>
    </source>
</evidence>
<accession>A0A5C8UIX8</accession>
<dbReference type="EMBL" id="VRMG01000016">
    <property type="protein sequence ID" value="TXN28127.1"/>
    <property type="molecule type" value="Genomic_DNA"/>
</dbReference>
<dbReference type="InterPro" id="IPR037401">
    <property type="entry name" value="SnoaL-like"/>
</dbReference>
<dbReference type="RefSeq" id="WP_147785168.1">
    <property type="nucleotide sequence ID" value="NZ_VRMG01000016.1"/>
</dbReference>